<dbReference type="SMART" id="SM00060">
    <property type="entry name" value="FN3"/>
    <property type="match status" value="2"/>
</dbReference>
<evidence type="ECO:0000256" key="1">
    <source>
        <dbReference type="ARBA" id="ARBA00023295"/>
    </source>
</evidence>
<dbReference type="Pfam" id="PF20611">
    <property type="entry name" value="DUF6801"/>
    <property type="match status" value="1"/>
</dbReference>
<dbReference type="InterPro" id="IPR003961">
    <property type="entry name" value="FN3_dom"/>
</dbReference>
<evidence type="ECO:0000259" key="5">
    <source>
        <dbReference type="PROSITE" id="PS50853"/>
    </source>
</evidence>
<organism evidence="6 7">
    <name type="scientific">Actinomadura rubteroloni</name>
    <dbReference type="NCBI Taxonomy" id="1926885"/>
    <lineage>
        <taxon>Bacteria</taxon>
        <taxon>Bacillati</taxon>
        <taxon>Actinomycetota</taxon>
        <taxon>Actinomycetes</taxon>
        <taxon>Streptosporangiales</taxon>
        <taxon>Thermomonosporaceae</taxon>
        <taxon>Actinomadura</taxon>
    </lineage>
</organism>
<evidence type="ECO:0000313" key="6">
    <source>
        <dbReference type="EMBL" id="POM25841.1"/>
    </source>
</evidence>
<dbReference type="Proteomes" id="UP000242367">
    <property type="component" value="Unassembled WGS sequence"/>
</dbReference>
<feature type="domain" description="Fibronectin type-III" evidence="5">
    <location>
        <begin position="326"/>
        <end position="419"/>
    </location>
</feature>
<comment type="caution">
    <text evidence="6">The sequence shown here is derived from an EMBL/GenBank/DDBJ whole genome shotgun (WGS) entry which is preliminary data.</text>
</comment>
<evidence type="ECO:0000256" key="2">
    <source>
        <dbReference type="ARBA" id="ARBA00023326"/>
    </source>
</evidence>
<reference evidence="6 7" key="1">
    <citation type="journal article" date="2017" name="Chemistry">
        <title>Isolation, Biosynthesis and Chemical Modifications of Rubterolones A-F: Rare Tropolone Alkaloids from Actinomadura sp. 5-2.</title>
        <authorList>
            <person name="Guo H."/>
            <person name="Benndorf R."/>
            <person name="Leichnitz D."/>
            <person name="Klassen J.L."/>
            <person name="Vollmers J."/>
            <person name="Gorls H."/>
            <person name="Steinacker M."/>
            <person name="Weigel C."/>
            <person name="Dahse H.M."/>
            <person name="Kaster A.K."/>
            <person name="de Beer Z.W."/>
            <person name="Poulsen M."/>
            <person name="Beemelmanns C."/>
        </authorList>
    </citation>
    <scope>NUCLEOTIDE SEQUENCE [LARGE SCALE GENOMIC DNA]</scope>
    <source>
        <strain evidence="6 7">5-2</strain>
    </source>
</reference>
<feature type="region of interest" description="Disordered" evidence="3">
    <location>
        <begin position="301"/>
        <end position="333"/>
    </location>
</feature>
<dbReference type="RefSeq" id="WP_103560896.1">
    <property type="nucleotide sequence ID" value="NZ_MTBP01000001.1"/>
</dbReference>
<dbReference type="AlphaFoldDB" id="A0A2P4ULC0"/>
<proteinExistence type="predicted"/>
<dbReference type="GO" id="GO:0000272">
    <property type="term" value="P:polysaccharide catabolic process"/>
    <property type="evidence" value="ECO:0007669"/>
    <property type="project" value="UniProtKB-KW"/>
</dbReference>
<keyword evidence="7" id="KW-1185">Reference proteome</keyword>
<evidence type="ECO:0000256" key="4">
    <source>
        <dbReference type="SAM" id="SignalP"/>
    </source>
</evidence>
<keyword evidence="2" id="KW-0119">Carbohydrate metabolism</keyword>
<protein>
    <submittedName>
        <fullName evidence="6">Chitinase A1</fullName>
        <ecNumber evidence="6">3.2.1.14</ecNumber>
    </submittedName>
</protein>
<dbReference type="GO" id="GO:0008843">
    <property type="term" value="F:endochitinase activity"/>
    <property type="evidence" value="ECO:0007669"/>
    <property type="project" value="UniProtKB-EC"/>
</dbReference>
<dbReference type="EMBL" id="MTBP01000001">
    <property type="protein sequence ID" value="POM25841.1"/>
    <property type="molecule type" value="Genomic_DNA"/>
</dbReference>
<sequence length="638" mass="66332" precursor="true">MDAKITFKRLKTASAVATTAVVAGTLSAVVSLGGSPTAQAAPDGVTLPFKCTFPFIGVQDLSMNIKLPDLPREMVPGGPGPNALHIDAVATIGAKTTQGLRLLDAATLEGSALARARLEQPEPPSVTAKTEAAIAKTPIPPSGSFKVHASGTVNAAPYSDSTKGKGTLTLTSLSLNTKLRKADGGLTDLGDTFTTECTQSGGSNVLAEINFGEPDKKPPTKPGKLTVVQSGKTAYLSWGKASDDRGIVGYKVFNDGKEIPDPTDAEPDRMVGSFGEVTTTTMPVEPGKDYNLTVKAVDAGGNLSDATDPVTFKAGPDAPEKSPPSTPGKPKVTAVGGTWARLEWGASEDNIGVAAYEVYAKEGNGQPKLSGTFPGTDPYGWAEGLKAQHDYTLYVRAKDEAGNASPFSAPVAVHTTNGPPDGCGKYDGAPASQKSRGCVYMAGYNNLNKLNSAVVVNDPKTATHTNIAYQATADGKNIHASFKFAQPLRSPSTVLTFGLMPTTAMMELQQVGNGSLDGIYHSENGGGYEMTAKAKVIVRIYDARANGAPLNVGPACQSSEPVQLTLTATPSEYRDILVGGVLSGKIDLPKFSGCGGKRENMNPVFNAAISGKGNYVKILQGPICKPETTDCRPVTPPR</sequence>
<feature type="domain" description="Fibronectin type-III" evidence="5">
    <location>
        <begin position="218"/>
        <end position="317"/>
    </location>
</feature>
<keyword evidence="1 6" id="KW-0326">Glycosidase</keyword>
<evidence type="ECO:0000313" key="7">
    <source>
        <dbReference type="Proteomes" id="UP000242367"/>
    </source>
</evidence>
<feature type="chain" id="PRO_5015160422" evidence="4">
    <location>
        <begin position="41"/>
        <end position="638"/>
    </location>
</feature>
<accession>A0A2P4ULC0</accession>
<keyword evidence="4" id="KW-0732">Signal</keyword>
<keyword evidence="6" id="KW-0378">Hydrolase</keyword>
<dbReference type="InterPro" id="IPR046542">
    <property type="entry name" value="DUF6801"/>
</dbReference>
<feature type="signal peptide" evidence="4">
    <location>
        <begin position="1"/>
        <end position="40"/>
    </location>
</feature>
<keyword evidence="2" id="KW-0624">Polysaccharide degradation</keyword>
<evidence type="ECO:0000256" key="3">
    <source>
        <dbReference type="SAM" id="MobiDB-lite"/>
    </source>
</evidence>
<dbReference type="InterPro" id="IPR013783">
    <property type="entry name" value="Ig-like_fold"/>
</dbReference>
<dbReference type="SUPFAM" id="SSF49265">
    <property type="entry name" value="Fibronectin type III"/>
    <property type="match status" value="1"/>
</dbReference>
<dbReference type="Gene3D" id="2.60.40.10">
    <property type="entry name" value="Immunoglobulins"/>
    <property type="match status" value="2"/>
</dbReference>
<name>A0A2P4ULC0_9ACTN</name>
<gene>
    <name evidence="6" type="primary">chiA1_1</name>
    <name evidence="6" type="ORF">BTM25_02240</name>
</gene>
<dbReference type="CDD" id="cd00063">
    <property type="entry name" value="FN3"/>
    <property type="match status" value="2"/>
</dbReference>
<dbReference type="PROSITE" id="PS50853">
    <property type="entry name" value="FN3"/>
    <property type="match status" value="2"/>
</dbReference>
<dbReference type="InterPro" id="IPR036116">
    <property type="entry name" value="FN3_sf"/>
</dbReference>
<dbReference type="EC" id="3.2.1.14" evidence="6"/>